<dbReference type="STRING" id="391037.Sare_1120"/>
<gene>
    <name evidence="2" type="ordered locus">Sare_1120</name>
</gene>
<dbReference type="PANTHER" id="PTHR11319">
    <property type="entry name" value="G PROTEIN-COUPLED RECEPTOR-RELATED"/>
    <property type="match status" value="1"/>
</dbReference>
<protein>
    <submittedName>
        <fullName evidence="2">Polymorphic outer membrane protein</fullName>
    </submittedName>
</protein>
<name>A8M5F4_SALAI</name>
<dbReference type="HOGENOM" id="CLU_027862_0_0_11"/>
<dbReference type="Gene3D" id="2.160.20.10">
    <property type="entry name" value="Single-stranded right-handed beta-helix, Pectin lyase-like"/>
    <property type="match status" value="1"/>
</dbReference>
<dbReference type="PANTHER" id="PTHR11319:SF35">
    <property type="entry name" value="OUTER MEMBRANE PROTEIN PMPC-RELATED"/>
    <property type="match status" value="1"/>
</dbReference>
<dbReference type="EMBL" id="CP000850">
    <property type="protein sequence ID" value="ABV97028.1"/>
    <property type="molecule type" value="Genomic_DNA"/>
</dbReference>
<dbReference type="InterPro" id="IPR012334">
    <property type="entry name" value="Pectin_lyas_fold"/>
</dbReference>
<feature type="compositionally biased region" description="Basic and acidic residues" evidence="1">
    <location>
        <begin position="43"/>
        <end position="64"/>
    </location>
</feature>
<reference evidence="2" key="1">
    <citation type="submission" date="2007-10" db="EMBL/GenBank/DDBJ databases">
        <title>Complete sequence of Salinispora arenicola CNS-205.</title>
        <authorList>
            <consortium name="US DOE Joint Genome Institute"/>
            <person name="Copeland A."/>
            <person name="Lucas S."/>
            <person name="Lapidus A."/>
            <person name="Barry K."/>
            <person name="Glavina del Rio T."/>
            <person name="Dalin E."/>
            <person name="Tice H."/>
            <person name="Pitluck S."/>
            <person name="Foster B."/>
            <person name="Schmutz J."/>
            <person name="Larimer F."/>
            <person name="Land M."/>
            <person name="Hauser L."/>
            <person name="Kyrpides N."/>
            <person name="Ivanova N."/>
            <person name="Jensen P.R."/>
            <person name="Moore B.S."/>
            <person name="Penn K."/>
            <person name="Jenkins C."/>
            <person name="Udwary D."/>
            <person name="Xiang L."/>
            <person name="Gontang E."/>
            <person name="Richardson P."/>
        </authorList>
    </citation>
    <scope>NUCLEOTIDE SEQUENCE [LARGE SCALE GENOMIC DNA]</scope>
    <source>
        <strain evidence="2">CNS-205</strain>
    </source>
</reference>
<feature type="compositionally biased region" description="Basic and acidic residues" evidence="1">
    <location>
        <begin position="27"/>
        <end position="36"/>
    </location>
</feature>
<accession>A8M5F4</accession>
<dbReference type="SUPFAM" id="SSF51126">
    <property type="entry name" value="Pectin lyase-like"/>
    <property type="match status" value="1"/>
</dbReference>
<dbReference type="AlphaFoldDB" id="A8M5F4"/>
<evidence type="ECO:0000256" key="1">
    <source>
        <dbReference type="SAM" id="MobiDB-lite"/>
    </source>
</evidence>
<dbReference type="eggNOG" id="COG3210">
    <property type="taxonomic scope" value="Bacteria"/>
</dbReference>
<feature type="region of interest" description="Disordered" evidence="1">
    <location>
        <begin position="21"/>
        <end position="71"/>
    </location>
</feature>
<dbReference type="KEGG" id="saq:Sare_1120"/>
<sequence length="441" mass="44132">MTGLALTTVGVAATPIADAVGRAISSDADRPGKPTGDRSATGDSHDDRGKDDKGTRDDKNGETKRKPKGIPVPCDADKLIAAITLANARGGAVLDLAKKCTYLLTANIDDGNGLPTITAPITLNGSKHTTIKRAAGVEQFRIVTVGTGGDLALNHLKITGGQTDGDGGAILVNTGGRLNAKHSTITRNIANGTGGGGGIASAGVTTLEHTTVSRNITSSFAGGIYNPGGQLTVTKSLVKANTANSTGGVASVGSSAVVTITKSVIADNSSQGTVGGLLILNDGVGRVDDTKISGNTAGSFGAIYVDGQITLQKVDITNNTASSGFAGGLFVGTDSVAVVDKGLIKGNISLTNFGGGVYSFSELVMRDTKVIGNQAEQGGGIYNSGGTVTLFNTQVVKNIAVTDGGGIVNNGGTVDLNTATGTIVIKNRPNNCVGNVPDCPA</sequence>
<organism evidence="2">
    <name type="scientific">Salinispora arenicola (strain CNS-205)</name>
    <dbReference type="NCBI Taxonomy" id="391037"/>
    <lineage>
        <taxon>Bacteria</taxon>
        <taxon>Bacillati</taxon>
        <taxon>Actinomycetota</taxon>
        <taxon>Actinomycetes</taxon>
        <taxon>Micromonosporales</taxon>
        <taxon>Micromonosporaceae</taxon>
        <taxon>Salinispora</taxon>
    </lineage>
</organism>
<proteinExistence type="predicted"/>
<evidence type="ECO:0000313" key="2">
    <source>
        <dbReference type="EMBL" id="ABV97028.1"/>
    </source>
</evidence>
<dbReference type="InterPro" id="IPR011050">
    <property type="entry name" value="Pectin_lyase_fold/virulence"/>
</dbReference>